<comment type="similarity">
    <text evidence="2 8">Belongs to the peptidase M16 family.</text>
</comment>
<protein>
    <submittedName>
        <fullName evidence="12">Insulinase family protein</fullName>
    </submittedName>
</protein>
<evidence type="ECO:0000313" key="13">
    <source>
        <dbReference type="Proteomes" id="UP001500067"/>
    </source>
</evidence>
<keyword evidence="4" id="KW-0479">Metal-binding</keyword>
<dbReference type="Pfam" id="PF00675">
    <property type="entry name" value="Peptidase_M16"/>
    <property type="match status" value="3"/>
</dbReference>
<dbReference type="Proteomes" id="UP001500067">
    <property type="component" value="Unassembled WGS sequence"/>
</dbReference>
<feature type="domain" description="Peptidase M16 N-terminal" evidence="10">
    <location>
        <begin position="153"/>
        <end position="246"/>
    </location>
</feature>
<feature type="domain" description="Peptidase M16 N-terminal" evidence="10">
    <location>
        <begin position="588"/>
        <end position="691"/>
    </location>
</feature>
<dbReference type="PROSITE" id="PS00143">
    <property type="entry name" value="INSULINASE"/>
    <property type="match status" value="1"/>
</dbReference>
<dbReference type="InterPro" id="IPR011249">
    <property type="entry name" value="Metalloenz_LuxS/M16"/>
</dbReference>
<evidence type="ECO:0000256" key="5">
    <source>
        <dbReference type="ARBA" id="ARBA00022801"/>
    </source>
</evidence>
<keyword evidence="13" id="KW-1185">Reference proteome</keyword>
<comment type="caution">
    <text evidence="12">The sequence shown here is derived from an EMBL/GenBank/DDBJ whole genome shotgun (WGS) entry which is preliminary data.</text>
</comment>
<dbReference type="Pfam" id="PF05193">
    <property type="entry name" value="Peptidase_M16_C"/>
    <property type="match status" value="2"/>
</dbReference>
<keyword evidence="6" id="KW-0862">Zinc</keyword>
<evidence type="ECO:0000256" key="2">
    <source>
        <dbReference type="ARBA" id="ARBA00007261"/>
    </source>
</evidence>
<dbReference type="PANTHER" id="PTHR43690:SF17">
    <property type="entry name" value="PROTEIN YHJJ"/>
    <property type="match status" value="1"/>
</dbReference>
<comment type="cofactor">
    <cofactor evidence="1">
        <name>Zn(2+)</name>
        <dbReference type="ChEBI" id="CHEBI:29105"/>
    </cofactor>
</comment>
<dbReference type="EMBL" id="BAABFA010000009">
    <property type="protein sequence ID" value="GAA4464150.1"/>
    <property type="molecule type" value="Genomic_DNA"/>
</dbReference>
<evidence type="ECO:0000256" key="7">
    <source>
        <dbReference type="ARBA" id="ARBA00023049"/>
    </source>
</evidence>
<dbReference type="InterPro" id="IPR001431">
    <property type="entry name" value="Pept_M16_Zn_BS"/>
</dbReference>
<evidence type="ECO:0000256" key="1">
    <source>
        <dbReference type="ARBA" id="ARBA00001947"/>
    </source>
</evidence>
<dbReference type="InterPro" id="IPR050626">
    <property type="entry name" value="Peptidase_M16"/>
</dbReference>
<organism evidence="12 13">
    <name type="scientific">Nemorincola caseinilytica</name>
    <dbReference type="NCBI Taxonomy" id="2054315"/>
    <lineage>
        <taxon>Bacteria</taxon>
        <taxon>Pseudomonadati</taxon>
        <taxon>Bacteroidota</taxon>
        <taxon>Chitinophagia</taxon>
        <taxon>Chitinophagales</taxon>
        <taxon>Chitinophagaceae</taxon>
        <taxon>Nemorincola</taxon>
    </lineage>
</organism>
<keyword evidence="9" id="KW-0175">Coiled coil</keyword>
<sequence length="973" mass="110214">MLLMTALLYAPALQAKDNGGVHQWTTAKSGGYSYKYVAGDATKTRFYELKNGMTVILSPVNKEPRMHFYIAVKAGSKTDPATHTGLAHYLEHMMFKGTTAYGTKDWKKEQPYISKITHLYEEYNKTTDEAKRTAIYKRIDSISGEAAKLAIANEYDKMMGAIGVKGTNAFTSFEQTVYTEDVPANAVDKFLKVQAERFRDPVFRIFHTELEAVYEEKNISLDNDNEKVYEVALAELFRNHNYGRQTTIGTVEHLKNPSLVEIRKYYNKYYVPNNMGIIVSGDFDPDVMIKKIDDHFSYMQQADVPKYTFSPEQPITAPIVKDVYGPDAEYATISYRMPGIHDKDALLADLVGKVLTNGRAGLIDLNLVKKQKLLRASAYTDILIDHGYMVLQGNATMGQSLEDVRTLMLGEIENLRKGNFDEELLTSIINNAKKTLMQQNEKYDTRAYALMAVFTSEDDWRNNVTYAERLSKLTKADIVAFANKYLNDNYVVVYKRKGEDKNVVKVPKPAITPVETNRDAQSAFVKMVVNTPTDAIKPVWIDYNKDMQRGSVGPAEILYVHNADNDLFRMSYRYKIGTRSERRLAVLAQYIQFLGTNSKSAEDISKEFYKLACNYGMRVDADHTTITLEGLQENFDKAVALLEDLMANCKVDEEALASLKARMTKARADARSNKNMIMQGLVNYARYGEKNPFNNVLSEDELNQLSGAWMVDMMHRLSGISHRIIYYGPASMTTLTTSMKAAHKLPGMFTAAPEPVQFSFREQKDNEVLFADYDMVQSEIRWVRNVPGYEPGQQPVIDLFNNYFGGNMGALVFQTIRESKALAYATNAYVGLPQKKEDPYMVSAYVGCQADKFNESVTAMNELLNDLPSVQNSISTAKESLKKELETERIMQDDIIANYLIAEQRGVQDDIRKLVYQATDKMNYDDLKKFHAANLAAKPYTYCIVASEKKVSADDMKKCGPVRKLTLKEIFGY</sequence>
<feature type="coiled-coil region" evidence="9">
    <location>
        <begin position="628"/>
        <end position="662"/>
    </location>
</feature>
<evidence type="ECO:0000256" key="3">
    <source>
        <dbReference type="ARBA" id="ARBA00022670"/>
    </source>
</evidence>
<feature type="domain" description="Peptidase M16 N-terminal" evidence="10">
    <location>
        <begin position="62"/>
        <end position="102"/>
    </location>
</feature>
<keyword evidence="5" id="KW-0378">Hydrolase</keyword>
<accession>A0ABP8NET2</accession>
<dbReference type="InterPro" id="IPR007863">
    <property type="entry name" value="Peptidase_M16_C"/>
</dbReference>
<gene>
    <name evidence="12" type="ORF">GCM10023093_13880</name>
</gene>
<evidence type="ECO:0000259" key="10">
    <source>
        <dbReference type="Pfam" id="PF00675"/>
    </source>
</evidence>
<evidence type="ECO:0000259" key="11">
    <source>
        <dbReference type="Pfam" id="PF05193"/>
    </source>
</evidence>
<feature type="domain" description="Peptidase M16 C-terminal" evidence="11">
    <location>
        <begin position="261"/>
        <end position="430"/>
    </location>
</feature>
<feature type="domain" description="Peptidase M16 C-terminal" evidence="11">
    <location>
        <begin position="753"/>
        <end position="867"/>
    </location>
</feature>
<reference evidence="13" key="1">
    <citation type="journal article" date="2019" name="Int. J. Syst. Evol. Microbiol.">
        <title>The Global Catalogue of Microorganisms (GCM) 10K type strain sequencing project: providing services to taxonomists for standard genome sequencing and annotation.</title>
        <authorList>
            <consortium name="The Broad Institute Genomics Platform"/>
            <consortium name="The Broad Institute Genome Sequencing Center for Infectious Disease"/>
            <person name="Wu L."/>
            <person name="Ma J."/>
        </authorList>
    </citation>
    <scope>NUCLEOTIDE SEQUENCE [LARGE SCALE GENOMIC DNA]</scope>
    <source>
        <strain evidence="13">JCM 32105</strain>
    </source>
</reference>
<evidence type="ECO:0000256" key="8">
    <source>
        <dbReference type="RuleBase" id="RU004447"/>
    </source>
</evidence>
<keyword evidence="7" id="KW-0482">Metalloprotease</keyword>
<evidence type="ECO:0000256" key="6">
    <source>
        <dbReference type="ARBA" id="ARBA00022833"/>
    </source>
</evidence>
<dbReference type="PANTHER" id="PTHR43690">
    <property type="entry name" value="NARDILYSIN"/>
    <property type="match status" value="1"/>
</dbReference>
<dbReference type="SUPFAM" id="SSF63411">
    <property type="entry name" value="LuxS/MPP-like metallohydrolase"/>
    <property type="match status" value="4"/>
</dbReference>
<name>A0ABP8NET2_9BACT</name>
<evidence type="ECO:0000256" key="4">
    <source>
        <dbReference type="ARBA" id="ARBA00022723"/>
    </source>
</evidence>
<evidence type="ECO:0000313" key="12">
    <source>
        <dbReference type="EMBL" id="GAA4464150.1"/>
    </source>
</evidence>
<dbReference type="Gene3D" id="3.30.830.10">
    <property type="entry name" value="Metalloenzyme, LuxS/M16 peptidase-like"/>
    <property type="match status" value="4"/>
</dbReference>
<evidence type="ECO:0000256" key="9">
    <source>
        <dbReference type="SAM" id="Coils"/>
    </source>
</evidence>
<proteinExistence type="inferred from homology"/>
<keyword evidence="3" id="KW-0645">Protease</keyword>
<dbReference type="InterPro" id="IPR011765">
    <property type="entry name" value="Pept_M16_N"/>
</dbReference>